<feature type="compositionally biased region" description="Polar residues" evidence="8">
    <location>
        <begin position="101"/>
        <end position="117"/>
    </location>
</feature>
<organism evidence="10 11">
    <name type="scientific">Magnusiomyces paraingens</name>
    <dbReference type="NCBI Taxonomy" id="2606893"/>
    <lineage>
        <taxon>Eukaryota</taxon>
        <taxon>Fungi</taxon>
        <taxon>Dikarya</taxon>
        <taxon>Ascomycota</taxon>
        <taxon>Saccharomycotina</taxon>
        <taxon>Dipodascomycetes</taxon>
        <taxon>Dipodascales</taxon>
        <taxon>Dipodascaceae</taxon>
        <taxon>Magnusiomyces</taxon>
    </lineage>
</organism>
<dbReference type="Proteomes" id="UP000398389">
    <property type="component" value="Unassembled WGS sequence"/>
</dbReference>
<feature type="compositionally biased region" description="Pro residues" evidence="8">
    <location>
        <begin position="120"/>
        <end position="129"/>
    </location>
</feature>
<evidence type="ECO:0000256" key="9">
    <source>
        <dbReference type="SAM" id="Phobius"/>
    </source>
</evidence>
<dbReference type="GO" id="GO:0015095">
    <property type="term" value="F:magnesium ion transmembrane transporter activity"/>
    <property type="evidence" value="ECO:0007669"/>
    <property type="project" value="TreeGrafter"/>
</dbReference>
<evidence type="ECO:0000256" key="8">
    <source>
        <dbReference type="SAM" id="MobiDB-lite"/>
    </source>
</evidence>
<keyword evidence="7 9" id="KW-0472">Membrane</keyword>
<feature type="region of interest" description="Disordered" evidence="8">
    <location>
        <begin position="168"/>
        <end position="356"/>
    </location>
</feature>
<feature type="compositionally biased region" description="Basic and acidic residues" evidence="8">
    <location>
        <begin position="201"/>
        <end position="223"/>
    </location>
</feature>
<feature type="compositionally biased region" description="Low complexity" evidence="8">
    <location>
        <begin position="644"/>
        <end position="655"/>
    </location>
</feature>
<accession>A0A5E8BUX6</accession>
<feature type="compositionally biased region" description="Acidic residues" evidence="8">
    <location>
        <begin position="304"/>
        <end position="313"/>
    </location>
</feature>
<evidence type="ECO:0000256" key="3">
    <source>
        <dbReference type="ARBA" id="ARBA00022448"/>
    </source>
</evidence>
<proteinExistence type="inferred from homology"/>
<evidence type="ECO:0000313" key="11">
    <source>
        <dbReference type="Proteomes" id="UP000398389"/>
    </source>
</evidence>
<comment type="similarity">
    <text evidence="2">Belongs to the CorA metal ion transporter (MIT) (TC 1.A.35) family.</text>
</comment>
<dbReference type="PANTHER" id="PTHR46494">
    <property type="entry name" value="CORA FAMILY METAL ION TRANSPORTER (EUROFUNG)"/>
    <property type="match status" value="1"/>
</dbReference>
<feature type="region of interest" description="Disordered" evidence="8">
    <location>
        <begin position="375"/>
        <end position="452"/>
    </location>
</feature>
<dbReference type="EMBL" id="CABVLU010000003">
    <property type="protein sequence ID" value="VVT53207.1"/>
    <property type="molecule type" value="Genomic_DNA"/>
</dbReference>
<feature type="region of interest" description="Disordered" evidence="8">
    <location>
        <begin position="25"/>
        <end position="155"/>
    </location>
</feature>
<evidence type="ECO:0000256" key="6">
    <source>
        <dbReference type="ARBA" id="ARBA00022989"/>
    </source>
</evidence>
<keyword evidence="3" id="KW-0813">Transport</keyword>
<feature type="compositionally biased region" description="Low complexity" evidence="8">
    <location>
        <begin position="676"/>
        <end position="688"/>
    </location>
</feature>
<feature type="compositionally biased region" description="Low complexity" evidence="8">
    <location>
        <begin position="27"/>
        <end position="49"/>
    </location>
</feature>
<dbReference type="GO" id="GO:0015087">
    <property type="term" value="F:cobalt ion transmembrane transporter activity"/>
    <property type="evidence" value="ECO:0007669"/>
    <property type="project" value="TreeGrafter"/>
</dbReference>
<keyword evidence="5 9" id="KW-0812">Transmembrane</keyword>
<evidence type="ECO:0000256" key="1">
    <source>
        <dbReference type="ARBA" id="ARBA00004651"/>
    </source>
</evidence>
<dbReference type="PANTHER" id="PTHR46494:SF1">
    <property type="entry name" value="CORA FAMILY METAL ION TRANSPORTER (EUROFUNG)"/>
    <property type="match status" value="1"/>
</dbReference>
<feature type="compositionally biased region" description="Polar residues" evidence="8">
    <location>
        <begin position="634"/>
        <end position="643"/>
    </location>
</feature>
<dbReference type="InterPro" id="IPR002523">
    <property type="entry name" value="MgTranspt_CorA/ZnTranspt_ZntB"/>
</dbReference>
<dbReference type="OrthoDB" id="165352at2759"/>
<dbReference type="Pfam" id="PF01544">
    <property type="entry name" value="CorA"/>
    <property type="match status" value="1"/>
</dbReference>
<dbReference type="GO" id="GO:0005886">
    <property type="term" value="C:plasma membrane"/>
    <property type="evidence" value="ECO:0007669"/>
    <property type="project" value="UniProtKB-SubCell"/>
</dbReference>
<feature type="compositionally biased region" description="Acidic residues" evidence="8">
    <location>
        <begin position="283"/>
        <end position="296"/>
    </location>
</feature>
<dbReference type="SUPFAM" id="SSF143865">
    <property type="entry name" value="CorA soluble domain-like"/>
    <property type="match status" value="1"/>
</dbReference>
<feature type="compositionally biased region" description="Polar residues" evidence="8">
    <location>
        <begin position="172"/>
        <end position="184"/>
    </location>
</feature>
<dbReference type="SUPFAM" id="SSF144083">
    <property type="entry name" value="Magnesium transport protein CorA, transmembrane region"/>
    <property type="match status" value="1"/>
</dbReference>
<evidence type="ECO:0000313" key="10">
    <source>
        <dbReference type="EMBL" id="VVT53207.1"/>
    </source>
</evidence>
<comment type="subcellular location">
    <subcellularLocation>
        <location evidence="1">Cell membrane</location>
        <topology evidence="1">Multi-pass membrane protein</topology>
    </subcellularLocation>
</comment>
<dbReference type="Gene3D" id="3.30.460.20">
    <property type="entry name" value="CorA soluble domain-like"/>
    <property type="match status" value="1"/>
</dbReference>
<reference evidence="10 11" key="1">
    <citation type="submission" date="2019-09" db="EMBL/GenBank/DDBJ databases">
        <authorList>
            <person name="Brejova B."/>
        </authorList>
    </citation>
    <scope>NUCLEOTIDE SEQUENCE [LARGE SCALE GENOMIC DNA]</scope>
</reference>
<evidence type="ECO:0000256" key="5">
    <source>
        <dbReference type="ARBA" id="ARBA00022692"/>
    </source>
</evidence>
<evidence type="ECO:0000256" key="7">
    <source>
        <dbReference type="ARBA" id="ARBA00023136"/>
    </source>
</evidence>
<dbReference type="AlphaFoldDB" id="A0A5E8BUX6"/>
<sequence>MAAPSSRTFVFDSAREFDRDFEETFYSTDDSYSNLSSTDTSSESPSSSSDSDDDASQHASRSSQDFPRGGSDNGFYRPQASVQPPPGSASYTRDERATAFYINNQQRYQATASSGDHQPSPSPLSPNSPGPLTAAANENTSEDPNSGGGGGGTQRFVRAFSRVVIEAAHMLSPTSDTNDDNLGSRQRRQRRRRGIEPPASRSEEHRERFRFLARRAQRERTHNDSTVIEEEEAGDGDEKYLEVEGGKEQFTDDEEDVNVDVVPVGRSSSVSRGSTSDARVLFDDMEDDGNDGDDEAIASGYGDGDGDDEEDEVIVTNGGSAEPPKNSIFRRKSAEVMRGSGGENNKPYGIPGENAHEYQSTHAFPVIEQEVVNEKVVPSTDGDVVIEEPERDSNRRHRRHAKQNGGSEGGAGGDGGAEDEHGNRRKKTRKRRKSHRRYSASMASAAAARRRAGWEPGVDIRTTDVILQSIGSCVTIVDYNGSRYRIVQTEVLPEHHPDGEEEEDGHTPGSAPLYAQWWQNSAQTTPGVNGAPSSRVDEQNKDFYDHLDNRPEWSSVRWISVNGLSWETISAISQRYQLHRLAIEDMIDIPQRTKVDMYPTHTFCVLPLHKLISYKPDDSSEQAKRLRWFRKSAESNGTTTGGNSSRVRPIRSRVSTMGRRRDVGGSGFISDDGDSDSSTASSDKPLSSQIAEMPTNTIYDWNNPYVASLKKPVYIEKKRPLAAYRRAVGVEQVSLFLTDQQTVISFFEHSAVDIERPLLARLSTKSTMLRESCDPSMLLQAIIDIIVDQAQPIITAYRRRLTELEMDVMVMPNMSHTQDLHLMAAELSLLRNNIVPITSLIQSLRDHTQSGVVGNGPVAMEGGVDNIEGGDNEKEGEGKVGDNSTGTAAVLLSTSTGSSSSTVHEDNNSYFGNSRISAVAKVYLADVSDHLLSYTQDLDLMRNNTKNMIDMIFNTISIQSSDGVKQLSLVTVVFMPLSFWTGYFGMNFENFTLLEAGTPLYWKIAVPFAFGVLLLVMVTSVLEWYRHLKRYVRKSWVRHQRKVSKRLMKRAKKKMEMAVV</sequence>
<dbReference type="InterPro" id="IPR045861">
    <property type="entry name" value="CorA_cytoplasmic_dom"/>
</dbReference>
<feature type="region of interest" description="Disordered" evidence="8">
    <location>
        <begin position="630"/>
        <end position="689"/>
    </location>
</feature>
<dbReference type="Gene3D" id="1.20.58.340">
    <property type="entry name" value="Magnesium transport protein CorA, transmembrane region"/>
    <property type="match status" value="2"/>
</dbReference>
<dbReference type="GeneID" id="43582275"/>
<feature type="transmembrane region" description="Helical" evidence="9">
    <location>
        <begin position="1004"/>
        <end position="1025"/>
    </location>
</feature>
<keyword evidence="6 9" id="KW-1133">Transmembrane helix</keyword>
<keyword evidence="11" id="KW-1185">Reference proteome</keyword>
<name>A0A5E8BUX6_9ASCO</name>
<evidence type="ECO:0000256" key="2">
    <source>
        <dbReference type="ARBA" id="ARBA00009765"/>
    </source>
</evidence>
<feature type="compositionally biased region" description="Low complexity" evidence="8">
    <location>
        <begin position="259"/>
        <end position="277"/>
    </location>
</feature>
<feature type="region of interest" description="Disordered" evidence="8">
    <location>
        <begin position="493"/>
        <end position="512"/>
    </location>
</feature>
<dbReference type="RefSeq" id="XP_031854066.1">
    <property type="nucleotide sequence ID" value="XM_031998175.1"/>
</dbReference>
<gene>
    <name evidence="10" type="ORF">SAPINGB_P003457</name>
</gene>
<feature type="compositionally biased region" description="Gly residues" evidence="8">
    <location>
        <begin position="406"/>
        <end position="415"/>
    </location>
</feature>
<protein>
    <submittedName>
        <fullName evidence="10">Uncharacterized protein</fullName>
    </submittedName>
</protein>
<dbReference type="InterPro" id="IPR045863">
    <property type="entry name" value="CorA_TM1_TM2"/>
</dbReference>
<dbReference type="GO" id="GO:0050897">
    <property type="term" value="F:cobalt ion binding"/>
    <property type="evidence" value="ECO:0007669"/>
    <property type="project" value="TreeGrafter"/>
</dbReference>
<dbReference type="GO" id="GO:0000287">
    <property type="term" value="F:magnesium ion binding"/>
    <property type="evidence" value="ECO:0007669"/>
    <property type="project" value="TreeGrafter"/>
</dbReference>
<keyword evidence="4" id="KW-1003">Cell membrane</keyword>
<feature type="compositionally biased region" description="Basic residues" evidence="8">
    <location>
        <begin position="423"/>
        <end position="438"/>
    </location>
</feature>
<evidence type="ECO:0000256" key="4">
    <source>
        <dbReference type="ARBA" id="ARBA00022475"/>
    </source>
</evidence>
<feature type="compositionally biased region" description="Basic and acidic residues" evidence="8">
    <location>
        <begin position="236"/>
        <end position="250"/>
    </location>
</feature>